<feature type="domain" description="RCK C-terminal" evidence="8">
    <location>
        <begin position="309"/>
        <end position="391"/>
    </location>
</feature>
<gene>
    <name evidence="9" type="ORF">CCS01_13270</name>
</gene>
<dbReference type="InterPro" id="IPR051679">
    <property type="entry name" value="DASS-Related_Transporters"/>
</dbReference>
<evidence type="ECO:0000313" key="10">
    <source>
        <dbReference type="Proteomes" id="UP000239724"/>
    </source>
</evidence>
<dbReference type="InterPro" id="IPR036721">
    <property type="entry name" value="RCK_C_sf"/>
</dbReference>
<evidence type="ECO:0000259" key="8">
    <source>
        <dbReference type="PROSITE" id="PS51202"/>
    </source>
</evidence>
<comment type="subcellular location">
    <subcellularLocation>
        <location evidence="1">Membrane</location>
        <topology evidence="1">Multi-pass membrane protein</topology>
    </subcellularLocation>
</comment>
<dbReference type="PROSITE" id="PS51202">
    <property type="entry name" value="RCK_C"/>
    <property type="match status" value="1"/>
</dbReference>
<keyword evidence="6 7" id="KW-0472">Membrane</keyword>
<dbReference type="InterPro" id="IPR004680">
    <property type="entry name" value="Cit_transptr-like_dom"/>
</dbReference>
<feature type="transmembrane region" description="Helical" evidence="7">
    <location>
        <begin position="433"/>
        <end position="451"/>
    </location>
</feature>
<feature type="transmembrane region" description="Helical" evidence="7">
    <location>
        <begin position="135"/>
        <end position="154"/>
    </location>
</feature>
<dbReference type="SUPFAM" id="SSF116726">
    <property type="entry name" value="TrkA C-terminal domain-like"/>
    <property type="match status" value="2"/>
</dbReference>
<dbReference type="Gene3D" id="3.30.70.1450">
    <property type="entry name" value="Regulator of K+ conductance, C-terminal domain"/>
    <property type="match status" value="1"/>
</dbReference>
<evidence type="ECO:0000256" key="5">
    <source>
        <dbReference type="ARBA" id="ARBA00022989"/>
    </source>
</evidence>
<organism evidence="9 10">
    <name type="scientific">Rhodopila globiformis</name>
    <name type="common">Rhodopseudomonas globiformis</name>
    <dbReference type="NCBI Taxonomy" id="1071"/>
    <lineage>
        <taxon>Bacteria</taxon>
        <taxon>Pseudomonadati</taxon>
        <taxon>Pseudomonadota</taxon>
        <taxon>Alphaproteobacteria</taxon>
        <taxon>Acetobacterales</taxon>
        <taxon>Acetobacteraceae</taxon>
        <taxon>Rhodopila</taxon>
    </lineage>
</organism>
<feature type="transmembrane region" description="Helical" evidence="7">
    <location>
        <begin position="56"/>
        <end position="83"/>
    </location>
</feature>
<comment type="caution">
    <text evidence="9">The sequence shown here is derived from an EMBL/GenBank/DDBJ whole genome shotgun (WGS) entry which is preliminary data.</text>
</comment>
<keyword evidence="3 7" id="KW-0812">Transmembrane</keyword>
<evidence type="ECO:0000256" key="2">
    <source>
        <dbReference type="ARBA" id="ARBA00022448"/>
    </source>
</evidence>
<dbReference type="Pfam" id="PF03600">
    <property type="entry name" value="CitMHS"/>
    <property type="match status" value="1"/>
</dbReference>
<dbReference type="GO" id="GO:0005886">
    <property type="term" value="C:plasma membrane"/>
    <property type="evidence" value="ECO:0007669"/>
    <property type="project" value="TreeGrafter"/>
</dbReference>
<name>A0A2S6NH80_RHOGL</name>
<accession>A0A2S6NH80</accession>
<feature type="transmembrane region" description="Helical" evidence="7">
    <location>
        <begin position="26"/>
        <end position="44"/>
    </location>
</feature>
<evidence type="ECO:0000256" key="3">
    <source>
        <dbReference type="ARBA" id="ARBA00022692"/>
    </source>
</evidence>
<feature type="transmembrane region" description="Helical" evidence="7">
    <location>
        <begin position="95"/>
        <end position="123"/>
    </location>
</feature>
<feature type="transmembrane region" description="Helical" evidence="7">
    <location>
        <begin position="581"/>
        <end position="601"/>
    </location>
</feature>
<evidence type="ECO:0000256" key="7">
    <source>
        <dbReference type="SAM" id="Phobius"/>
    </source>
</evidence>
<reference evidence="9 10" key="1">
    <citation type="journal article" date="2018" name="Arch. Microbiol.">
        <title>New insights into the metabolic potential of the phototrophic purple bacterium Rhodopila globiformis DSM 161(T) from its draft genome sequence and evidence for a vanadium-dependent nitrogenase.</title>
        <authorList>
            <person name="Imhoff J.F."/>
            <person name="Rahn T."/>
            <person name="Kunzel S."/>
            <person name="Neulinger S.C."/>
        </authorList>
    </citation>
    <scope>NUCLEOTIDE SEQUENCE [LARGE SCALE GENOMIC DNA]</scope>
    <source>
        <strain evidence="9 10">DSM 161</strain>
    </source>
</reference>
<keyword evidence="2" id="KW-0813">Transport</keyword>
<protein>
    <submittedName>
        <fullName evidence="9">SLC13 family permease</fullName>
    </submittedName>
</protein>
<dbReference type="InterPro" id="IPR006037">
    <property type="entry name" value="RCK_C"/>
</dbReference>
<evidence type="ECO:0000313" key="9">
    <source>
        <dbReference type="EMBL" id="PPQ33909.1"/>
    </source>
</evidence>
<evidence type="ECO:0000256" key="6">
    <source>
        <dbReference type="ARBA" id="ARBA00023136"/>
    </source>
</evidence>
<feature type="transmembrane region" description="Helical" evidence="7">
    <location>
        <begin position="174"/>
        <end position="196"/>
    </location>
</feature>
<dbReference type="AlphaFoldDB" id="A0A2S6NH80"/>
<feature type="transmembrane region" description="Helical" evidence="7">
    <location>
        <begin position="458"/>
        <end position="479"/>
    </location>
</feature>
<keyword evidence="4" id="KW-0677">Repeat</keyword>
<sequence length="603" mass="63132">MSHVTITFAIVVAIVVLFIWDRFPVVLVSLGTALALYFTGITTLHESLAGLGDPAVIFIASLFVVSAGLDATGVTAWAGQYLIAQAGESRTRLLVLMMSLVAGLTALISVNGAVAALLPVVVVMAVRLKRAPSQLLMPLVFAAHAGSLLALTGTPVNLLVSEAATDHGMPPFSLFSFAIAGVPLLAGTIAIVVAFGQRLLPTRSGKSLPVDLSRHAHTLVEQYRLDDGVFYLRIRVSSPYVGVPTGTIDMTQYEGLTLVSVLSGDGTGPVRRPTLAEGDLLMVRGDADIAGALATDMHLAFRAADAPVNVTGTLFNRNSGLAEVVVPPRSDMIGQAVFPGMVTPGGDLLVLAVQRKGQDLGPDETILAPGDTLLLQGTWEALDQKLSDPDVLVVDSPELVRRQAVPMGRGAKTAIAILLGMVVLLAANLLPSVIAGLLAALAMVLFRVLSVEQAYRSINWTTVILVGAMMPLSTAMTNSGAANMLAEGLVNIVGDRSPYALLAGLFILTAVLGQLISNTATALIIIPIGLAAAKTMGVSAQPVLMSIAVASAGAFLTPVATPVNLMVMSPGGYVFSDYWKLGLPLLILFFFVATFWVPLFWRF</sequence>
<dbReference type="PANTHER" id="PTHR43652:SF2">
    <property type="entry name" value="BASIC AMINO ACID ANTIPORTER YFCC-RELATED"/>
    <property type="match status" value="1"/>
</dbReference>
<dbReference type="Proteomes" id="UP000239724">
    <property type="component" value="Unassembled WGS sequence"/>
</dbReference>
<dbReference type="PANTHER" id="PTHR43652">
    <property type="entry name" value="BASIC AMINO ACID ANTIPORTER YFCC-RELATED"/>
    <property type="match status" value="1"/>
</dbReference>
<feature type="transmembrane region" description="Helical" evidence="7">
    <location>
        <begin position="5"/>
        <end position="20"/>
    </location>
</feature>
<feature type="transmembrane region" description="Helical" evidence="7">
    <location>
        <begin position="543"/>
        <end position="561"/>
    </location>
</feature>
<dbReference type="GO" id="GO:0006813">
    <property type="term" value="P:potassium ion transport"/>
    <property type="evidence" value="ECO:0007669"/>
    <property type="project" value="InterPro"/>
</dbReference>
<feature type="transmembrane region" description="Helical" evidence="7">
    <location>
        <begin position="499"/>
        <end position="531"/>
    </location>
</feature>
<proteinExistence type="predicted"/>
<dbReference type="OrthoDB" id="9809303at2"/>
<keyword evidence="5 7" id="KW-1133">Transmembrane helix</keyword>
<dbReference type="RefSeq" id="WP_104519327.1">
    <property type="nucleotide sequence ID" value="NZ_NHRY01000136.1"/>
</dbReference>
<keyword evidence="10" id="KW-1185">Reference proteome</keyword>
<evidence type="ECO:0000256" key="1">
    <source>
        <dbReference type="ARBA" id="ARBA00004141"/>
    </source>
</evidence>
<evidence type="ECO:0000256" key="4">
    <source>
        <dbReference type="ARBA" id="ARBA00022737"/>
    </source>
</evidence>
<dbReference type="EMBL" id="NHRY01000136">
    <property type="protein sequence ID" value="PPQ33909.1"/>
    <property type="molecule type" value="Genomic_DNA"/>
</dbReference>
<dbReference type="GO" id="GO:0008324">
    <property type="term" value="F:monoatomic cation transmembrane transporter activity"/>
    <property type="evidence" value="ECO:0007669"/>
    <property type="project" value="InterPro"/>
</dbReference>